<evidence type="ECO:0000313" key="2">
    <source>
        <dbReference type="Proteomes" id="UP000008068"/>
    </source>
</evidence>
<protein>
    <submittedName>
        <fullName evidence="1">Uncharacterized protein</fullName>
    </submittedName>
</protein>
<dbReference type="Proteomes" id="UP000008068">
    <property type="component" value="Unassembled WGS sequence"/>
</dbReference>
<organism evidence="2">
    <name type="scientific">Caenorhabditis brenneri</name>
    <name type="common">Nematode worm</name>
    <dbReference type="NCBI Taxonomy" id="135651"/>
    <lineage>
        <taxon>Eukaryota</taxon>
        <taxon>Metazoa</taxon>
        <taxon>Ecdysozoa</taxon>
        <taxon>Nematoda</taxon>
        <taxon>Chromadorea</taxon>
        <taxon>Rhabditida</taxon>
        <taxon>Rhabditina</taxon>
        <taxon>Rhabditomorpha</taxon>
        <taxon>Rhabditoidea</taxon>
        <taxon>Rhabditidae</taxon>
        <taxon>Peloderinae</taxon>
        <taxon>Caenorhabditis</taxon>
    </lineage>
</organism>
<reference evidence="2" key="1">
    <citation type="submission" date="2011-07" db="EMBL/GenBank/DDBJ databases">
        <authorList>
            <consortium name="Caenorhabditis brenneri Sequencing and Analysis Consortium"/>
            <person name="Wilson R.K."/>
        </authorList>
    </citation>
    <scope>NUCLEOTIDE SEQUENCE [LARGE SCALE GENOMIC DNA]</scope>
    <source>
        <strain evidence="2">PB2801</strain>
    </source>
</reference>
<dbReference type="AlphaFoldDB" id="G0NL74"/>
<accession>G0NL74</accession>
<evidence type="ECO:0000313" key="1">
    <source>
        <dbReference type="EMBL" id="EGT33267.1"/>
    </source>
</evidence>
<proteinExistence type="predicted"/>
<name>G0NL74_CAEBE</name>
<dbReference type="HOGENOM" id="CLU_1751301_0_0_1"/>
<dbReference type="EMBL" id="GL379904">
    <property type="protein sequence ID" value="EGT33267.1"/>
    <property type="molecule type" value="Genomic_DNA"/>
</dbReference>
<dbReference type="InParanoid" id="G0NL74"/>
<gene>
    <name evidence="1" type="ORF">CAEBREN_10707</name>
</gene>
<sequence length="137" mass="15563">MNTEPTSLTTTEKYIGCSTSDFPLDLQVSNGAVPFYSKEEVDYGMCHSRLMFERRAMLVIYDRLTKLCNVYGVVPVELTPIPVSWKLPDGWRTQLSRSNEPCDNGKNKDKGIFTLTTGESFQVIEKSEQDIKFKPIV</sequence>
<keyword evidence="2" id="KW-1185">Reference proteome</keyword>